<dbReference type="EMBL" id="BAABME010001965">
    <property type="protein sequence ID" value="GAA0152344.1"/>
    <property type="molecule type" value="Genomic_DNA"/>
</dbReference>
<sequence length="155" mass="18402">MENIAFPLYGMYPTVLQLQVHLPNFHSIEFEDGVNLEDVLQDERLKRTMLTEFFTTDSMDEEARGLNLLYKELHKFYIWDDKLRTWTSRKRGISIGRLCTVNPIENERYYLRVLLNNVRSPTSFDYLLTFNGICCNFFQEAAHKRGLLHNDDDIE</sequence>
<evidence type="ECO:0000313" key="2">
    <source>
        <dbReference type="Proteomes" id="UP001454036"/>
    </source>
</evidence>
<name>A0AAV3PKR9_LITER</name>
<evidence type="ECO:0000313" key="1">
    <source>
        <dbReference type="EMBL" id="GAA0152344.1"/>
    </source>
</evidence>
<dbReference type="AlphaFoldDB" id="A0AAV3PKR9"/>
<reference evidence="1 2" key="1">
    <citation type="submission" date="2024-01" db="EMBL/GenBank/DDBJ databases">
        <title>The complete chloroplast genome sequence of Lithospermum erythrorhizon: insights into the phylogenetic relationship among Boraginaceae species and the maternal lineages of purple gromwells.</title>
        <authorList>
            <person name="Okada T."/>
            <person name="Watanabe K."/>
        </authorList>
    </citation>
    <scope>NUCLEOTIDE SEQUENCE [LARGE SCALE GENOMIC DNA]</scope>
</reference>
<comment type="caution">
    <text evidence="1">The sequence shown here is derived from an EMBL/GenBank/DDBJ whole genome shotgun (WGS) entry which is preliminary data.</text>
</comment>
<protein>
    <submittedName>
        <fullName evidence="1">Uncharacterized protein</fullName>
    </submittedName>
</protein>
<keyword evidence="2" id="KW-1185">Reference proteome</keyword>
<gene>
    <name evidence="1" type="ORF">LIER_10850</name>
</gene>
<proteinExistence type="predicted"/>
<organism evidence="1 2">
    <name type="scientific">Lithospermum erythrorhizon</name>
    <name type="common">Purple gromwell</name>
    <name type="synonym">Lithospermum officinale var. erythrorhizon</name>
    <dbReference type="NCBI Taxonomy" id="34254"/>
    <lineage>
        <taxon>Eukaryota</taxon>
        <taxon>Viridiplantae</taxon>
        <taxon>Streptophyta</taxon>
        <taxon>Embryophyta</taxon>
        <taxon>Tracheophyta</taxon>
        <taxon>Spermatophyta</taxon>
        <taxon>Magnoliopsida</taxon>
        <taxon>eudicotyledons</taxon>
        <taxon>Gunneridae</taxon>
        <taxon>Pentapetalae</taxon>
        <taxon>asterids</taxon>
        <taxon>lamiids</taxon>
        <taxon>Boraginales</taxon>
        <taxon>Boraginaceae</taxon>
        <taxon>Boraginoideae</taxon>
        <taxon>Lithospermeae</taxon>
        <taxon>Lithospermum</taxon>
    </lineage>
</organism>
<accession>A0AAV3PKR9</accession>
<dbReference type="Proteomes" id="UP001454036">
    <property type="component" value="Unassembled WGS sequence"/>
</dbReference>